<protein>
    <submittedName>
        <fullName evidence="3">Uncharacterized protein</fullName>
    </submittedName>
</protein>
<evidence type="ECO:0000313" key="3">
    <source>
        <dbReference type="EMBL" id="CAK0807600.1"/>
    </source>
</evidence>
<gene>
    <name evidence="3" type="ORF">PCOR1329_LOCUS13436</name>
</gene>
<evidence type="ECO:0000313" key="4">
    <source>
        <dbReference type="Proteomes" id="UP001189429"/>
    </source>
</evidence>
<comment type="caution">
    <text evidence="3">The sequence shown here is derived from an EMBL/GenBank/DDBJ whole genome shotgun (WGS) entry which is preliminary data.</text>
</comment>
<feature type="transmembrane region" description="Helical" evidence="2">
    <location>
        <begin position="264"/>
        <end position="283"/>
    </location>
</feature>
<reference evidence="3" key="1">
    <citation type="submission" date="2023-10" db="EMBL/GenBank/DDBJ databases">
        <authorList>
            <person name="Chen Y."/>
            <person name="Shah S."/>
            <person name="Dougan E. K."/>
            <person name="Thang M."/>
            <person name="Chan C."/>
        </authorList>
    </citation>
    <scope>NUCLEOTIDE SEQUENCE [LARGE SCALE GENOMIC DNA]</scope>
</reference>
<proteinExistence type="predicted"/>
<feature type="transmembrane region" description="Helical" evidence="2">
    <location>
        <begin position="80"/>
        <end position="98"/>
    </location>
</feature>
<dbReference type="EMBL" id="CAUYUJ010003969">
    <property type="protein sequence ID" value="CAK0807600.1"/>
    <property type="molecule type" value="Genomic_DNA"/>
</dbReference>
<feature type="transmembrane region" description="Helical" evidence="2">
    <location>
        <begin position="289"/>
        <end position="312"/>
    </location>
</feature>
<feature type="transmembrane region" description="Helical" evidence="2">
    <location>
        <begin position="407"/>
        <end position="429"/>
    </location>
</feature>
<feature type="compositionally biased region" description="Polar residues" evidence="1">
    <location>
        <begin position="614"/>
        <end position="623"/>
    </location>
</feature>
<evidence type="ECO:0000256" key="2">
    <source>
        <dbReference type="SAM" id="Phobius"/>
    </source>
</evidence>
<accession>A0ABN9QN90</accession>
<feature type="region of interest" description="Disordered" evidence="1">
    <location>
        <begin position="543"/>
        <end position="730"/>
    </location>
</feature>
<name>A0ABN9QN90_9DINO</name>
<feature type="region of interest" description="Disordered" evidence="1">
    <location>
        <begin position="466"/>
        <end position="518"/>
    </location>
</feature>
<evidence type="ECO:0000256" key="1">
    <source>
        <dbReference type="SAM" id="MobiDB-lite"/>
    </source>
</evidence>
<organism evidence="3 4">
    <name type="scientific">Prorocentrum cordatum</name>
    <dbReference type="NCBI Taxonomy" id="2364126"/>
    <lineage>
        <taxon>Eukaryota</taxon>
        <taxon>Sar</taxon>
        <taxon>Alveolata</taxon>
        <taxon>Dinophyceae</taxon>
        <taxon>Prorocentrales</taxon>
        <taxon>Prorocentraceae</taxon>
        <taxon>Prorocentrum</taxon>
    </lineage>
</organism>
<sequence>MNQSAAGGEWEDSDLTVQVAESTEDVVVCTSTRLTKFFTGSYGSVLPHPFQLVCPDADIINTDALKALGHGTWWYKPAGLLMWLVLLIQIGLVVLSWRRQQRGAELHRSFNVEESAGSCEAARAESNMVNNSIFEVNGCSLDGLLLWLAANALGVEASPDELDGRPLGAAIRQMVHARCLLLSCQTDIGLSQAKVWHFRIASATSMIGENAKQQRGSRPRRRLPEAAECGSMGEVNRRMGDSIDRATQVFLRTGNPAAAVRDRLWTFFFAAHPLTRAICYSIVTPWIHRALALACSVLVPLAACALYVAHFARKGGEPLCERKDLAEQILRDMLPGMATAVLAKCVFWLLAGIHRRALVSSYVAFWMLRELIVLLLLVSLLAGSSCYVLAFLAGVTETDADHWAISCLTYFVFAWLLVPLASSLLWFGVALNLAGRDEYVEKAANLLRDNLGYARKRISADEEPSFDAFADDFPKPQMMPKGGMSGARMPEPPPSPAWGEAQGKNPPKERPPQPPGFFAIEAARRGNNANFWRWVDDLHQYGEDPNSNLPAGVQPTRAPAGAQPAWRAPHQQALPMPPPLRPYDEDRLSLQQTASRKGPPPPAPGAALQVRQPAANTKGSTARNPPGLSDEEVPVTPPGQPRPPPRRGLDAVGVPPPPPALPDMPRQAAGRQPPGFAGQPRLPELPGLMGSGDDTPPEVGGGASLRARSRPPALGASAADAAAWGVPPAPTVTEGQDVWFTDNRELQAQTDGVAFRYSPNLADTDGRFVVNWGSAVQGAVSEDGEWLKTEGGLYLPMRSRGKRGREAAQSCDALRTAGEPAAAISWGSVGSPEG</sequence>
<feature type="transmembrane region" description="Helical" evidence="2">
    <location>
        <begin position="371"/>
        <end position="395"/>
    </location>
</feature>
<keyword evidence="4" id="KW-1185">Reference proteome</keyword>
<dbReference type="Proteomes" id="UP001189429">
    <property type="component" value="Unassembled WGS sequence"/>
</dbReference>
<keyword evidence="2" id="KW-0812">Transmembrane</keyword>
<keyword evidence="2" id="KW-1133">Transmembrane helix</keyword>
<feature type="transmembrane region" description="Helical" evidence="2">
    <location>
        <begin position="333"/>
        <end position="351"/>
    </location>
</feature>
<feature type="compositionally biased region" description="Low complexity" evidence="1">
    <location>
        <begin position="711"/>
        <end position="726"/>
    </location>
</feature>
<keyword evidence="2" id="KW-0472">Membrane</keyword>